<dbReference type="EMBL" id="JARKIF010000003">
    <property type="protein sequence ID" value="KAJ7644230.1"/>
    <property type="molecule type" value="Genomic_DNA"/>
</dbReference>
<sequence>MQPFCSDELQRALDEESAISAIGAFNITEATPGSATASVTLLEGRTIQINLTTSGYSEPPGPKFETIDQLLRSVSLMYEQRRQQALMSALERLSALQALED</sequence>
<accession>A0AAD7CBH6</accession>
<evidence type="ECO:0008006" key="3">
    <source>
        <dbReference type="Google" id="ProtNLM"/>
    </source>
</evidence>
<comment type="caution">
    <text evidence="1">The sequence shown here is derived from an EMBL/GenBank/DDBJ whole genome shotgun (WGS) entry which is preliminary data.</text>
</comment>
<proteinExistence type="predicted"/>
<dbReference type="InterPro" id="IPR023231">
    <property type="entry name" value="GSKIP_dom_sf"/>
</dbReference>
<keyword evidence="2" id="KW-1185">Reference proteome</keyword>
<dbReference type="SUPFAM" id="SSF103107">
    <property type="entry name" value="Hypothetical protein c14orf129, hspc210"/>
    <property type="match status" value="1"/>
</dbReference>
<gene>
    <name evidence="1" type="ORF">FB45DRAFT_824282</name>
</gene>
<name>A0AAD7CBH6_9AGAR</name>
<dbReference type="AlphaFoldDB" id="A0AAD7CBH6"/>
<organism evidence="1 2">
    <name type="scientific">Roridomyces roridus</name>
    <dbReference type="NCBI Taxonomy" id="1738132"/>
    <lineage>
        <taxon>Eukaryota</taxon>
        <taxon>Fungi</taxon>
        <taxon>Dikarya</taxon>
        <taxon>Basidiomycota</taxon>
        <taxon>Agaricomycotina</taxon>
        <taxon>Agaricomycetes</taxon>
        <taxon>Agaricomycetidae</taxon>
        <taxon>Agaricales</taxon>
        <taxon>Marasmiineae</taxon>
        <taxon>Mycenaceae</taxon>
        <taxon>Roridomyces</taxon>
    </lineage>
</organism>
<evidence type="ECO:0000313" key="2">
    <source>
        <dbReference type="Proteomes" id="UP001221142"/>
    </source>
</evidence>
<reference evidence="1" key="1">
    <citation type="submission" date="2023-03" db="EMBL/GenBank/DDBJ databases">
        <title>Massive genome expansion in bonnet fungi (Mycena s.s.) driven by repeated elements and novel gene families across ecological guilds.</title>
        <authorList>
            <consortium name="Lawrence Berkeley National Laboratory"/>
            <person name="Harder C.B."/>
            <person name="Miyauchi S."/>
            <person name="Viragh M."/>
            <person name="Kuo A."/>
            <person name="Thoen E."/>
            <person name="Andreopoulos B."/>
            <person name="Lu D."/>
            <person name="Skrede I."/>
            <person name="Drula E."/>
            <person name="Henrissat B."/>
            <person name="Morin E."/>
            <person name="Kohler A."/>
            <person name="Barry K."/>
            <person name="LaButti K."/>
            <person name="Morin E."/>
            <person name="Salamov A."/>
            <person name="Lipzen A."/>
            <person name="Mereny Z."/>
            <person name="Hegedus B."/>
            <person name="Baldrian P."/>
            <person name="Stursova M."/>
            <person name="Weitz H."/>
            <person name="Taylor A."/>
            <person name="Grigoriev I.V."/>
            <person name="Nagy L.G."/>
            <person name="Martin F."/>
            <person name="Kauserud H."/>
        </authorList>
    </citation>
    <scope>NUCLEOTIDE SEQUENCE</scope>
    <source>
        <strain evidence="1">9284</strain>
    </source>
</reference>
<evidence type="ECO:0000313" key="1">
    <source>
        <dbReference type="EMBL" id="KAJ7644230.1"/>
    </source>
</evidence>
<dbReference type="Gene3D" id="3.30.2280.10">
    <property type="entry name" value="Hypothetical protein (hspc210)"/>
    <property type="match status" value="1"/>
</dbReference>
<protein>
    <recommendedName>
        <fullName evidence="3">GSKIP domain-containing protein</fullName>
    </recommendedName>
</protein>
<dbReference type="Proteomes" id="UP001221142">
    <property type="component" value="Unassembled WGS sequence"/>
</dbReference>